<evidence type="ECO:0008006" key="4">
    <source>
        <dbReference type="Google" id="ProtNLM"/>
    </source>
</evidence>
<dbReference type="Proteomes" id="UP000817854">
    <property type="component" value="Unassembled WGS sequence"/>
</dbReference>
<feature type="chain" id="PRO_5046717655" description="DUF5689 domain-containing protein" evidence="1">
    <location>
        <begin position="21"/>
        <end position="310"/>
    </location>
</feature>
<organism evidence="2 3">
    <name type="scientific">Flavobacterium jejuense</name>
    <dbReference type="NCBI Taxonomy" id="1544455"/>
    <lineage>
        <taxon>Bacteria</taxon>
        <taxon>Pseudomonadati</taxon>
        <taxon>Bacteroidota</taxon>
        <taxon>Flavobacteriia</taxon>
        <taxon>Flavobacteriales</taxon>
        <taxon>Flavobacteriaceae</taxon>
        <taxon>Flavobacterium</taxon>
    </lineage>
</organism>
<feature type="signal peptide" evidence="1">
    <location>
        <begin position="1"/>
        <end position="20"/>
    </location>
</feature>
<keyword evidence="1" id="KW-0732">Signal</keyword>
<dbReference type="RefSeq" id="WP_140959735.1">
    <property type="nucleotide sequence ID" value="NZ_VEVQ02000001.1"/>
</dbReference>
<comment type="caution">
    <text evidence="2">The sequence shown here is derived from an EMBL/GenBank/DDBJ whole genome shotgun (WGS) entry which is preliminary data.</text>
</comment>
<evidence type="ECO:0000313" key="2">
    <source>
        <dbReference type="EMBL" id="NHN24559.1"/>
    </source>
</evidence>
<reference evidence="2" key="1">
    <citation type="submission" date="2019-05" db="EMBL/GenBank/DDBJ databases">
        <authorList>
            <person name="Lianzixin W."/>
        </authorList>
    </citation>
    <scope>NUCLEOTIDE SEQUENCE</scope>
    <source>
        <strain evidence="2">EC11</strain>
    </source>
</reference>
<accession>A0ABX0IP38</accession>
<evidence type="ECO:0000256" key="1">
    <source>
        <dbReference type="SAM" id="SignalP"/>
    </source>
</evidence>
<dbReference type="EMBL" id="VEVQ02000001">
    <property type="protein sequence ID" value="NHN24559.1"/>
    <property type="molecule type" value="Genomic_DNA"/>
</dbReference>
<protein>
    <recommendedName>
        <fullName evidence="4">DUF5689 domain-containing protein</fullName>
    </recommendedName>
</protein>
<keyword evidence="3" id="KW-1185">Reference proteome</keyword>
<name>A0ABX0IP38_9FLAO</name>
<evidence type="ECO:0000313" key="3">
    <source>
        <dbReference type="Proteomes" id="UP000817854"/>
    </source>
</evidence>
<gene>
    <name evidence="2" type="ORF">FIA58_002625</name>
</gene>
<sequence length="310" mass="34843">MKLISKTALLLVFLSFFSCSNEEEVNPLTNDDFNSLGMRSDGKLLIFKSIEDYEKVVNNPSEALQNEVLNEITKMPHLTYAEVNPIVALDINTIDTYISPYFSKLINKDNCIQIGSHIFRINKQNGTVLVLEAKYANEYQDLVQENILNSHIQIYSTDDDILGLIVNGKESITNKICREDAAGGRSQGVGLQIGGRLVTLYSIYEKSGIYCSAHYYMYSNATFSSTERAYIQTENTWTKAKCGNPSGPSSLPWYSSPGHTGYEKILPVYKSTKRLNGYHLKSRIRFELGSTSSYTTSFSTWAEIEANSPY</sequence>
<proteinExistence type="predicted"/>
<reference evidence="2" key="2">
    <citation type="submission" date="2020-02" db="EMBL/GenBank/DDBJ databases">
        <title>Flavobacterium profundi sp. nov., isolated from a deep-sea seamount.</title>
        <authorList>
            <person name="Zhang D.-C."/>
        </authorList>
    </citation>
    <scope>NUCLEOTIDE SEQUENCE</scope>
    <source>
        <strain evidence="2">EC11</strain>
    </source>
</reference>
<dbReference type="PROSITE" id="PS51257">
    <property type="entry name" value="PROKAR_LIPOPROTEIN"/>
    <property type="match status" value="1"/>
</dbReference>